<dbReference type="EMBL" id="FXAK01000002">
    <property type="protein sequence ID" value="SMF34607.1"/>
    <property type="molecule type" value="Genomic_DNA"/>
</dbReference>
<dbReference type="InterPro" id="IPR003736">
    <property type="entry name" value="PAAI_dom"/>
</dbReference>
<dbReference type="InterPro" id="IPR029069">
    <property type="entry name" value="HotDog_dom_sf"/>
</dbReference>
<dbReference type="STRING" id="286727.SAMN02982917_1734"/>
<keyword evidence="1" id="KW-0378">Hydrolase</keyword>
<dbReference type="RefSeq" id="WP_085084230.1">
    <property type="nucleotide sequence ID" value="NZ_FXAK01000002.1"/>
</dbReference>
<dbReference type="Gene3D" id="3.10.129.10">
    <property type="entry name" value="Hotdog Thioesterase"/>
    <property type="match status" value="1"/>
</dbReference>
<dbReference type="SUPFAM" id="SSF54637">
    <property type="entry name" value="Thioesterase/thiol ester dehydrase-isomerase"/>
    <property type="match status" value="1"/>
</dbReference>
<dbReference type="GO" id="GO:0016289">
    <property type="term" value="F:acyl-CoA hydrolase activity"/>
    <property type="evidence" value="ECO:0007669"/>
    <property type="project" value="UniProtKB-ARBA"/>
</dbReference>
<evidence type="ECO:0000313" key="4">
    <source>
        <dbReference type="Proteomes" id="UP000192936"/>
    </source>
</evidence>
<dbReference type="OrthoDB" id="9805304at2"/>
<dbReference type="InterPro" id="IPR006683">
    <property type="entry name" value="Thioestr_dom"/>
</dbReference>
<feature type="domain" description="Thioesterase" evidence="2">
    <location>
        <begin position="65"/>
        <end position="140"/>
    </location>
</feature>
<evidence type="ECO:0000313" key="3">
    <source>
        <dbReference type="EMBL" id="SMF34607.1"/>
    </source>
</evidence>
<sequence length="170" mass="17995">MSAVDTAQNAAPAPAPTPAMTREELEELIREGVPLVGNFGIVVESLGAGTIRLRLPYKDDFVRPGGTVTGPAMFGLADVALYGAVLSLIGRVELAVTTSMTINFLRRPPPVAIIAEARVLKLGKRLAYGEILLFSEGDPEPVAHVTGTYSIPPHAPVTVAVSHYRVDEVP</sequence>
<organism evidence="3 4">
    <name type="scientific">Azospirillum oryzae</name>
    <dbReference type="NCBI Taxonomy" id="286727"/>
    <lineage>
        <taxon>Bacteria</taxon>
        <taxon>Pseudomonadati</taxon>
        <taxon>Pseudomonadota</taxon>
        <taxon>Alphaproteobacteria</taxon>
        <taxon>Rhodospirillales</taxon>
        <taxon>Azospirillaceae</taxon>
        <taxon>Azospirillum</taxon>
    </lineage>
</organism>
<accession>A0A1X7EIS9</accession>
<dbReference type="AlphaFoldDB" id="A0A1X7EIS9"/>
<proteinExistence type="predicted"/>
<dbReference type="Proteomes" id="UP000192936">
    <property type="component" value="Unassembled WGS sequence"/>
</dbReference>
<reference evidence="3 4" key="1">
    <citation type="submission" date="2017-04" db="EMBL/GenBank/DDBJ databases">
        <authorList>
            <person name="Afonso C.L."/>
            <person name="Miller P.J."/>
            <person name="Scott M.A."/>
            <person name="Spackman E."/>
            <person name="Goraichik I."/>
            <person name="Dimitrov K.M."/>
            <person name="Suarez D.L."/>
            <person name="Swayne D.E."/>
        </authorList>
    </citation>
    <scope>NUCLEOTIDE SEQUENCE [LARGE SCALE GENOMIC DNA]</scope>
    <source>
        <strain evidence="3 4">A2P</strain>
    </source>
</reference>
<dbReference type="CDD" id="cd03443">
    <property type="entry name" value="PaaI_thioesterase"/>
    <property type="match status" value="1"/>
</dbReference>
<evidence type="ECO:0000256" key="1">
    <source>
        <dbReference type="ARBA" id="ARBA00022801"/>
    </source>
</evidence>
<dbReference type="NCBIfam" id="TIGR00369">
    <property type="entry name" value="unchar_dom_1"/>
    <property type="match status" value="1"/>
</dbReference>
<gene>
    <name evidence="3" type="ORF">SAMN02982917_1734</name>
</gene>
<evidence type="ECO:0000259" key="2">
    <source>
        <dbReference type="Pfam" id="PF03061"/>
    </source>
</evidence>
<protein>
    <submittedName>
        <fullName evidence="3">Uncharacterized domain 1-containing protein</fullName>
    </submittedName>
</protein>
<name>A0A1X7EIS9_9PROT</name>
<dbReference type="Pfam" id="PF03061">
    <property type="entry name" value="4HBT"/>
    <property type="match status" value="1"/>
</dbReference>